<keyword evidence="1" id="KW-0812">Transmembrane</keyword>
<dbReference type="OrthoDB" id="1447784at2"/>
<accession>A0A239JDR4</accession>
<evidence type="ECO:0000256" key="1">
    <source>
        <dbReference type="SAM" id="Phobius"/>
    </source>
</evidence>
<keyword evidence="3" id="KW-1185">Reference proteome</keyword>
<dbReference type="Proteomes" id="UP000198432">
    <property type="component" value="Unassembled WGS sequence"/>
</dbReference>
<feature type="transmembrane region" description="Helical" evidence="1">
    <location>
        <begin position="129"/>
        <end position="146"/>
    </location>
</feature>
<name>A0A239JDR4_9BACT</name>
<keyword evidence="1" id="KW-1133">Transmembrane helix</keyword>
<feature type="transmembrane region" description="Helical" evidence="1">
    <location>
        <begin position="99"/>
        <end position="117"/>
    </location>
</feature>
<proteinExistence type="predicted"/>
<dbReference type="AlphaFoldDB" id="A0A239JDR4"/>
<sequence length="169" mass="19759">MNELISKISSYNIFNFLFPGALFAVLADKLTRLSLLQEDMLIGAFVYYFIGLVISRFGSLVIEPVLKNIKFLEFSDYRDYISASERDQKIELCLEVSNTYRTITSMFIILGLVMAYLEFESKLHWLEQNRIHLLIMALLVMFAFSYRKQSVYLSKRVEANKHDKSKINK</sequence>
<organism evidence="2 3">
    <name type="scientific">Pontibacter ummariensis</name>
    <dbReference type="NCBI Taxonomy" id="1610492"/>
    <lineage>
        <taxon>Bacteria</taxon>
        <taxon>Pseudomonadati</taxon>
        <taxon>Bacteroidota</taxon>
        <taxon>Cytophagia</taxon>
        <taxon>Cytophagales</taxon>
        <taxon>Hymenobacteraceae</taxon>
        <taxon>Pontibacter</taxon>
    </lineage>
</organism>
<feature type="transmembrane region" description="Helical" evidence="1">
    <location>
        <begin position="12"/>
        <end position="28"/>
    </location>
</feature>
<feature type="transmembrane region" description="Helical" evidence="1">
    <location>
        <begin position="40"/>
        <end position="62"/>
    </location>
</feature>
<keyword evidence="1" id="KW-0472">Membrane</keyword>
<evidence type="ECO:0000313" key="3">
    <source>
        <dbReference type="Proteomes" id="UP000198432"/>
    </source>
</evidence>
<protein>
    <submittedName>
        <fullName evidence="2">Uncharacterized protein</fullName>
    </submittedName>
</protein>
<evidence type="ECO:0000313" key="2">
    <source>
        <dbReference type="EMBL" id="SNT03985.1"/>
    </source>
</evidence>
<reference evidence="3" key="1">
    <citation type="submission" date="2017-06" db="EMBL/GenBank/DDBJ databases">
        <authorList>
            <person name="Varghese N."/>
            <person name="Submissions S."/>
        </authorList>
    </citation>
    <scope>NUCLEOTIDE SEQUENCE [LARGE SCALE GENOMIC DNA]</scope>
    <source>
        <strain evidence="3">NKM1</strain>
    </source>
</reference>
<dbReference type="EMBL" id="FZOQ01000021">
    <property type="protein sequence ID" value="SNT03985.1"/>
    <property type="molecule type" value="Genomic_DNA"/>
</dbReference>
<dbReference type="RefSeq" id="WP_089320876.1">
    <property type="nucleotide sequence ID" value="NZ_FZOQ01000021.1"/>
</dbReference>
<gene>
    <name evidence="2" type="ORF">SAMN06296052_12165</name>
</gene>